<evidence type="ECO:0000313" key="2">
    <source>
        <dbReference type="Proteomes" id="UP000822476"/>
    </source>
</evidence>
<protein>
    <submittedName>
        <fullName evidence="1">Uncharacterized protein</fullName>
    </submittedName>
</protein>
<keyword evidence="2" id="KW-1185">Reference proteome</keyword>
<comment type="caution">
    <text evidence="1">The sequence shown here is derived from an EMBL/GenBank/DDBJ whole genome shotgun (WGS) entry which is preliminary data.</text>
</comment>
<evidence type="ECO:0000313" key="1">
    <source>
        <dbReference type="EMBL" id="KAF7260871.1"/>
    </source>
</evidence>
<dbReference type="Proteomes" id="UP000822476">
    <property type="component" value="Unassembled WGS sequence"/>
</dbReference>
<gene>
    <name evidence="1" type="ORF">EG68_03526</name>
</gene>
<dbReference type="AlphaFoldDB" id="A0A8S9Z6X2"/>
<reference evidence="1" key="1">
    <citation type="submission" date="2019-07" db="EMBL/GenBank/DDBJ databases">
        <title>Annotation for the trematode Paragonimus miyazaki's.</title>
        <authorList>
            <person name="Choi Y.-J."/>
        </authorList>
    </citation>
    <scope>NUCLEOTIDE SEQUENCE</scope>
    <source>
        <strain evidence="1">Japan</strain>
    </source>
</reference>
<proteinExistence type="predicted"/>
<name>A0A8S9Z6X2_9TREM</name>
<sequence>MSERHADRDYEEALGQCSLERGVAGQMKKESALLATDGQRNNELLWEECTSDSFWTEAMLFGMMSSRYVDIVHEDSESTDSQTNKEDNCIRTTAACYVINFWI</sequence>
<organism evidence="1 2">
    <name type="scientific">Paragonimus skrjabini miyazakii</name>
    <dbReference type="NCBI Taxonomy" id="59628"/>
    <lineage>
        <taxon>Eukaryota</taxon>
        <taxon>Metazoa</taxon>
        <taxon>Spiralia</taxon>
        <taxon>Lophotrochozoa</taxon>
        <taxon>Platyhelminthes</taxon>
        <taxon>Trematoda</taxon>
        <taxon>Digenea</taxon>
        <taxon>Plagiorchiida</taxon>
        <taxon>Troglotremata</taxon>
        <taxon>Troglotrematidae</taxon>
        <taxon>Paragonimus</taxon>
    </lineage>
</organism>
<dbReference type="EMBL" id="JTDE01000579">
    <property type="protein sequence ID" value="KAF7260871.1"/>
    <property type="molecule type" value="Genomic_DNA"/>
</dbReference>
<accession>A0A8S9Z6X2</accession>